<proteinExistence type="predicted"/>
<dbReference type="AlphaFoldDB" id="A0A426WW92"/>
<feature type="chain" id="PRO_5019573537" evidence="1">
    <location>
        <begin position="17"/>
        <end position="77"/>
    </location>
</feature>
<evidence type="ECO:0000313" key="2">
    <source>
        <dbReference type="EMBL" id="RRT31557.1"/>
    </source>
</evidence>
<comment type="caution">
    <text evidence="2">The sequence shown here is derived from an EMBL/GenBank/DDBJ whole genome shotgun (WGS) entry which is preliminary data.</text>
</comment>
<keyword evidence="1" id="KW-0732">Signal</keyword>
<name>A0A426WW92_ENSVE</name>
<organism evidence="2 3">
    <name type="scientific">Ensete ventricosum</name>
    <name type="common">Abyssinian banana</name>
    <name type="synonym">Musa ensete</name>
    <dbReference type="NCBI Taxonomy" id="4639"/>
    <lineage>
        <taxon>Eukaryota</taxon>
        <taxon>Viridiplantae</taxon>
        <taxon>Streptophyta</taxon>
        <taxon>Embryophyta</taxon>
        <taxon>Tracheophyta</taxon>
        <taxon>Spermatophyta</taxon>
        <taxon>Magnoliopsida</taxon>
        <taxon>Liliopsida</taxon>
        <taxon>Zingiberales</taxon>
        <taxon>Musaceae</taxon>
        <taxon>Ensete</taxon>
    </lineage>
</organism>
<evidence type="ECO:0000313" key="3">
    <source>
        <dbReference type="Proteomes" id="UP000287651"/>
    </source>
</evidence>
<reference evidence="2 3" key="1">
    <citation type="journal article" date="2014" name="Agronomy (Basel)">
        <title>A Draft Genome Sequence for Ensete ventricosum, the Drought-Tolerant Tree Against Hunger.</title>
        <authorList>
            <person name="Harrison J."/>
            <person name="Moore K.A."/>
            <person name="Paszkiewicz K."/>
            <person name="Jones T."/>
            <person name="Grant M."/>
            <person name="Ambacheew D."/>
            <person name="Muzemil S."/>
            <person name="Studholme D.J."/>
        </authorList>
    </citation>
    <scope>NUCLEOTIDE SEQUENCE [LARGE SCALE GENOMIC DNA]</scope>
</reference>
<feature type="signal peptide" evidence="1">
    <location>
        <begin position="1"/>
        <end position="16"/>
    </location>
</feature>
<evidence type="ECO:0000256" key="1">
    <source>
        <dbReference type="SAM" id="SignalP"/>
    </source>
</evidence>
<dbReference type="Proteomes" id="UP000287651">
    <property type="component" value="Unassembled WGS sequence"/>
</dbReference>
<accession>A0A426WW92</accession>
<sequence length="77" mass="8565">MMWWDLVGSLLGIVEGIEKLAGNAKGDRLEEDWRTCRKIVGGCWSMGKLRVVNLVSLVSSSVRVCLKKEDSEVDVGR</sequence>
<protein>
    <submittedName>
        <fullName evidence="2">Uncharacterized protein</fullName>
    </submittedName>
</protein>
<gene>
    <name evidence="2" type="ORF">B296_00054038</name>
</gene>
<dbReference type="EMBL" id="AMZH03038226">
    <property type="protein sequence ID" value="RRT31557.1"/>
    <property type="molecule type" value="Genomic_DNA"/>
</dbReference>